<keyword evidence="1" id="KW-0143">Chaperone</keyword>
<keyword evidence="3" id="KW-1185">Reference proteome</keyword>
<organism evidence="2 3">
    <name type="scientific">Yersinia alsatica</name>
    <dbReference type="NCBI Taxonomy" id="2890317"/>
    <lineage>
        <taxon>Bacteria</taxon>
        <taxon>Pseudomonadati</taxon>
        <taxon>Pseudomonadota</taxon>
        <taxon>Gammaproteobacteria</taxon>
        <taxon>Enterobacterales</taxon>
        <taxon>Yersiniaceae</taxon>
        <taxon>Yersinia</taxon>
    </lineage>
</organism>
<protein>
    <submittedName>
        <fullName evidence="2">Molecular chaperone</fullName>
    </submittedName>
</protein>
<name>A0ABY5UXR7_9GAMM</name>
<dbReference type="PIRSF" id="PIRSF004690">
    <property type="entry name" value="DmsD"/>
    <property type="match status" value="1"/>
</dbReference>
<reference evidence="2" key="1">
    <citation type="submission" date="2022-08" db="EMBL/GenBank/DDBJ databases">
        <authorList>
            <person name="Bogun A."/>
            <person name="Kislichkina A."/>
            <person name="Solomentsev V."/>
            <person name="Skryabin Y."/>
            <person name="Sizova A."/>
            <person name="Platonov M."/>
            <person name="Dentovskaya S."/>
        </authorList>
    </citation>
    <scope>NUCLEOTIDE SEQUENCE</scope>
    <source>
        <strain evidence="2">SCPM-O-B-7604</strain>
    </source>
</reference>
<dbReference type="InterPro" id="IPR050289">
    <property type="entry name" value="TorD/DmsD_chaperones"/>
</dbReference>
<dbReference type="Gene3D" id="1.10.3480.10">
    <property type="entry name" value="TorD-like"/>
    <property type="match status" value="1"/>
</dbReference>
<dbReference type="Proteomes" id="UP001057860">
    <property type="component" value="Chromosome"/>
</dbReference>
<dbReference type="PANTHER" id="PTHR34227">
    <property type="entry name" value="CHAPERONE PROTEIN YCDY"/>
    <property type="match status" value="1"/>
</dbReference>
<dbReference type="PANTHER" id="PTHR34227:SF13">
    <property type="entry name" value="TAT PROOFREADING CHAPERONE DMSD-RELATED"/>
    <property type="match status" value="1"/>
</dbReference>
<dbReference type="InterPro" id="IPR020945">
    <property type="entry name" value="DMSO/NO3_reduct_chaperone"/>
</dbReference>
<dbReference type="GeneID" id="75140259"/>
<evidence type="ECO:0000256" key="1">
    <source>
        <dbReference type="ARBA" id="ARBA00023186"/>
    </source>
</evidence>
<evidence type="ECO:0000313" key="2">
    <source>
        <dbReference type="EMBL" id="UWM47028.1"/>
    </source>
</evidence>
<accession>A0ABY5UXR7</accession>
<dbReference type="InterPro" id="IPR036411">
    <property type="entry name" value="TorD-like_sf"/>
</dbReference>
<gene>
    <name evidence="2" type="ORF">N0H69_09630</name>
</gene>
<dbReference type="RefSeq" id="WP_050109422.1">
    <property type="nucleotide sequence ID" value="NZ_CP104006.1"/>
</dbReference>
<dbReference type="EMBL" id="CP104006">
    <property type="protein sequence ID" value="UWM47028.1"/>
    <property type="molecule type" value="Genomic_DNA"/>
</dbReference>
<dbReference type="SUPFAM" id="SSF89155">
    <property type="entry name" value="TorD-like"/>
    <property type="match status" value="1"/>
</dbReference>
<evidence type="ECO:0000313" key="3">
    <source>
        <dbReference type="Proteomes" id="UP001057860"/>
    </source>
</evidence>
<dbReference type="Pfam" id="PF02613">
    <property type="entry name" value="Nitrate_red_del"/>
    <property type="match status" value="1"/>
</dbReference>
<proteinExistence type="predicted"/>
<dbReference type="InterPro" id="IPR026269">
    <property type="entry name" value="DmsD-type"/>
</dbReference>
<sequence length="210" mass="24055">MTLLDTTLPRILGACFYYPPQSATVQRLWPLLPQMADIFPWPNPAKIAHYCQQMPAISPEQLEYDFSVLFEGQGEMPAPPWGSVYLDKENILMGASTLQYREFLATLGLANQSTIHEPEDQFGLMLLAWVYLIEQHPVSSQQSNNNQQDGAEIVLLTEHLLPWAYRYLELVKNAQVEYPVYPLLAAITECYLKTLQAELGLFPQPYELYR</sequence>